<protein>
    <submittedName>
        <fullName evidence="2">Uncharacterized protein</fullName>
    </submittedName>
</protein>
<feature type="chain" id="PRO_5027057305" evidence="1">
    <location>
        <begin position="26"/>
        <end position="113"/>
    </location>
</feature>
<dbReference type="Proteomes" id="UP000460272">
    <property type="component" value="Unassembled WGS sequence"/>
</dbReference>
<dbReference type="OrthoDB" id="3454650at2"/>
<sequence>MRVSRRALIAVAAAAISIGVSSVLATPAYPAAGVPRVAVPPAATGYSTAGGLTGAAAVSNSNAWAVGYAGKSSAPKILMLHWNGKTWSRVTGPRVLTAAGQLNAITVVSAKSA</sequence>
<dbReference type="RefSeq" id="WP_145855143.1">
    <property type="nucleotide sequence ID" value="NZ_RPFW01000004.1"/>
</dbReference>
<organism evidence="2 3">
    <name type="scientific">Trebonia kvetii</name>
    <dbReference type="NCBI Taxonomy" id="2480626"/>
    <lineage>
        <taxon>Bacteria</taxon>
        <taxon>Bacillati</taxon>
        <taxon>Actinomycetota</taxon>
        <taxon>Actinomycetes</taxon>
        <taxon>Streptosporangiales</taxon>
        <taxon>Treboniaceae</taxon>
        <taxon>Trebonia</taxon>
    </lineage>
</organism>
<dbReference type="EMBL" id="RPFW01000004">
    <property type="protein sequence ID" value="TVZ02892.1"/>
    <property type="molecule type" value="Genomic_DNA"/>
</dbReference>
<keyword evidence="1" id="KW-0732">Signal</keyword>
<comment type="caution">
    <text evidence="2">The sequence shown here is derived from an EMBL/GenBank/DDBJ whole genome shotgun (WGS) entry which is preliminary data.</text>
</comment>
<gene>
    <name evidence="2" type="ORF">EAS64_20645</name>
</gene>
<evidence type="ECO:0000313" key="2">
    <source>
        <dbReference type="EMBL" id="TVZ02892.1"/>
    </source>
</evidence>
<accession>A0A6P2BUV9</accession>
<evidence type="ECO:0000256" key="1">
    <source>
        <dbReference type="SAM" id="SignalP"/>
    </source>
</evidence>
<feature type="signal peptide" evidence="1">
    <location>
        <begin position="1"/>
        <end position="25"/>
    </location>
</feature>
<reference evidence="2 3" key="1">
    <citation type="submission" date="2018-11" db="EMBL/GenBank/DDBJ databases">
        <title>Trebonia kvetii gen.nov., sp.nov., a novel acidophilic actinobacterium, and proposal of the new actinobacterial family Treboniaceae fam. nov.</title>
        <authorList>
            <person name="Rapoport D."/>
            <person name="Sagova-Mareckova M."/>
            <person name="Sedlacek I."/>
            <person name="Provaznik J."/>
            <person name="Kralova S."/>
            <person name="Pavlinic D."/>
            <person name="Benes V."/>
            <person name="Kopecky J."/>
        </authorList>
    </citation>
    <scope>NUCLEOTIDE SEQUENCE [LARGE SCALE GENOMIC DNA]</scope>
    <source>
        <strain evidence="2 3">15Tr583</strain>
    </source>
</reference>
<keyword evidence="3" id="KW-1185">Reference proteome</keyword>
<evidence type="ECO:0000313" key="3">
    <source>
        <dbReference type="Proteomes" id="UP000460272"/>
    </source>
</evidence>
<name>A0A6P2BUV9_9ACTN</name>
<proteinExistence type="predicted"/>
<dbReference type="AlphaFoldDB" id="A0A6P2BUV9"/>